<feature type="compositionally biased region" description="Polar residues" evidence="1">
    <location>
        <begin position="32"/>
        <end position="41"/>
    </location>
</feature>
<gene>
    <name evidence="2" type="ORF">HMPREF9080_02440</name>
</gene>
<evidence type="ECO:0000256" key="1">
    <source>
        <dbReference type="SAM" id="MobiDB-lite"/>
    </source>
</evidence>
<name>G9ZI31_9GAMM</name>
<feature type="region of interest" description="Disordered" evidence="1">
    <location>
        <begin position="1"/>
        <end position="41"/>
    </location>
</feature>
<organism evidence="2 3">
    <name type="scientific">Cardiobacterium valvarum F0432</name>
    <dbReference type="NCBI Taxonomy" id="797473"/>
    <lineage>
        <taxon>Bacteria</taxon>
        <taxon>Pseudomonadati</taxon>
        <taxon>Pseudomonadota</taxon>
        <taxon>Gammaproteobacteria</taxon>
        <taxon>Cardiobacteriales</taxon>
        <taxon>Cardiobacteriaceae</taxon>
        <taxon>Cardiobacterium</taxon>
    </lineage>
</organism>
<proteinExistence type="predicted"/>
<sequence length="41" mass="4277">MLAPPSGVNTGPAKRHQYWARQAASILDPPSGINTGSVSRS</sequence>
<dbReference type="EMBL" id="AGCM01000143">
    <property type="protein sequence ID" value="EHM52273.1"/>
    <property type="molecule type" value="Genomic_DNA"/>
</dbReference>
<comment type="caution">
    <text evidence="2">The sequence shown here is derived from an EMBL/GenBank/DDBJ whole genome shotgun (WGS) entry which is preliminary data.</text>
</comment>
<dbReference type="Proteomes" id="UP000004750">
    <property type="component" value="Unassembled WGS sequence"/>
</dbReference>
<dbReference type="HOGENOM" id="CLU_3267481_0_0_6"/>
<dbReference type="AlphaFoldDB" id="G9ZI31"/>
<accession>G9ZI31</accession>
<evidence type="ECO:0000313" key="2">
    <source>
        <dbReference type="EMBL" id="EHM52273.1"/>
    </source>
</evidence>
<protein>
    <submittedName>
        <fullName evidence="2">Uncharacterized protein</fullName>
    </submittedName>
</protein>
<reference evidence="2 3" key="1">
    <citation type="submission" date="2011-08" db="EMBL/GenBank/DDBJ databases">
        <authorList>
            <person name="Weinstock G."/>
            <person name="Sodergren E."/>
            <person name="Clifton S."/>
            <person name="Fulton L."/>
            <person name="Fulton B."/>
            <person name="Courtney L."/>
            <person name="Fronick C."/>
            <person name="Harrison M."/>
            <person name="Strong C."/>
            <person name="Farmer C."/>
            <person name="Delahaunty K."/>
            <person name="Markovic C."/>
            <person name="Hall O."/>
            <person name="Minx P."/>
            <person name="Tomlinson C."/>
            <person name="Mitreva M."/>
            <person name="Hou S."/>
            <person name="Chen J."/>
            <person name="Wollam A."/>
            <person name="Pepin K.H."/>
            <person name="Johnson M."/>
            <person name="Bhonagiri V."/>
            <person name="Zhang X."/>
            <person name="Suruliraj S."/>
            <person name="Warren W."/>
            <person name="Chinwalla A."/>
            <person name="Mardis E.R."/>
            <person name="Wilson R.K."/>
        </authorList>
    </citation>
    <scope>NUCLEOTIDE SEQUENCE [LARGE SCALE GENOMIC DNA]</scope>
    <source>
        <strain evidence="2 3">F0432</strain>
    </source>
</reference>
<evidence type="ECO:0000313" key="3">
    <source>
        <dbReference type="Proteomes" id="UP000004750"/>
    </source>
</evidence>